<evidence type="ECO:0000313" key="1">
    <source>
        <dbReference type="EMBL" id="CUJ84262.1"/>
    </source>
</evidence>
<dbReference type="GeneID" id="83879445"/>
<dbReference type="Proteomes" id="UP000051870">
    <property type="component" value="Unassembled WGS sequence"/>
</dbReference>
<evidence type="ECO:0000313" key="2">
    <source>
        <dbReference type="Proteomes" id="UP000051870"/>
    </source>
</evidence>
<dbReference type="AlphaFoldDB" id="A0A0P1I193"/>
<name>A0A0P1I193_9RHOB</name>
<sequence>MTPRLSDVPDAVFETIDDTPIAPFIEQLKRCRALHHDYKFLGPCGKIFEPFPHELKAYTADFFAARRFIEAMPSEAFRKTAHGGAFLAEFAHLISPDIEHVSAAAALLELGHKLTERTAFVEVSISKKWMFELKTARLRAKLEG</sequence>
<protein>
    <submittedName>
        <fullName evidence="1">Uncharacterized protein</fullName>
    </submittedName>
</protein>
<organism evidence="1 2">
    <name type="scientific">Shimia thalassica</name>
    <dbReference type="NCBI Taxonomy" id="1715693"/>
    <lineage>
        <taxon>Bacteria</taxon>
        <taxon>Pseudomonadati</taxon>
        <taxon>Pseudomonadota</taxon>
        <taxon>Alphaproteobacteria</taxon>
        <taxon>Rhodobacterales</taxon>
        <taxon>Roseobacteraceae</taxon>
    </lineage>
</organism>
<keyword evidence="2" id="KW-1185">Reference proteome</keyword>
<dbReference type="EMBL" id="CYTW01000001">
    <property type="protein sequence ID" value="CUJ84262.1"/>
    <property type="molecule type" value="Genomic_DNA"/>
</dbReference>
<gene>
    <name evidence="1" type="ORF">PH7735_00357</name>
</gene>
<accession>A0A0P1I193</accession>
<proteinExistence type="predicted"/>
<dbReference type="STRING" id="1715693.PH7735_00357"/>
<dbReference type="RefSeq" id="WP_058309612.1">
    <property type="nucleotide sequence ID" value="NZ_CYTW01000001.1"/>
</dbReference>
<reference evidence="2" key="1">
    <citation type="submission" date="2015-09" db="EMBL/GenBank/DDBJ databases">
        <authorList>
            <person name="Rodrigo-Torres Lidia"/>
            <person name="Arahal R.David."/>
        </authorList>
    </citation>
    <scope>NUCLEOTIDE SEQUENCE [LARGE SCALE GENOMIC DNA]</scope>
    <source>
        <strain evidence="2">CECT 7735</strain>
    </source>
</reference>